<gene>
    <name evidence="1" type="ORF">U472_13220</name>
</gene>
<dbReference type="RefSeq" id="WP_068719224.1">
    <property type="nucleotide sequence ID" value="NZ_LWDV01000010.1"/>
</dbReference>
<comment type="caution">
    <text evidence="1">The sequence shown here is derived from an EMBL/GenBank/DDBJ whole genome shotgun (WGS) entry which is preliminary data.</text>
</comment>
<reference evidence="2" key="1">
    <citation type="submission" date="2016-07" db="EMBL/GenBank/DDBJ databases">
        <authorList>
            <person name="Florea S."/>
            <person name="Webb J.S."/>
            <person name="Jaromczyk J."/>
            <person name="Schardl C.L."/>
        </authorList>
    </citation>
    <scope>NUCLEOTIDE SEQUENCE [LARGE SCALE GENOMIC DNA]</scope>
    <source>
        <strain evidence="2">Z6</strain>
    </source>
</reference>
<reference evidence="1 2" key="2">
    <citation type="submission" date="2016-08" db="EMBL/GenBank/DDBJ databases">
        <title>Orenia metallireducens sp. nov. strain Z6, a Novel Metal-reducing Firmicute from the Deep Subsurface.</title>
        <authorList>
            <person name="Maxim B.I."/>
            <person name="Kenneth K."/>
            <person name="Flynn T.M."/>
            <person name="Oloughlin E.J."/>
            <person name="Locke R.A."/>
            <person name="Weber J.R."/>
            <person name="Egan S.M."/>
            <person name="Mackie R.I."/>
            <person name="Cann I.K."/>
        </authorList>
    </citation>
    <scope>NUCLEOTIDE SEQUENCE [LARGE SCALE GENOMIC DNA]</scope>
    <source>
        <strain evidence="1 2">Z6</strain>
    </source>
</reference>
<organism evidence="1 2">
    <name type="scientific">Orenia metallireducens</name>
    <dbReference type="NCBI Taxonomy" id="1413210"/>
    <lineage>
        <taxon>Bacteria</taxon>
        <taxon>Bacillati</taxon>
        <taxon>Bacillota</taxon>
        <taxon>Clostridia</taxon>
        <taxon>Halanaerobiales</taxon>
        <taxon>Halobacteroidaceae</taxon>
        <taxon>Orenia</taxon>
    </lineage>
</organism>
<evidence type="ECO:0000313" key="2">
    <source>
        <dbReference type="Proteomes" id="UP000093514"/>
    </source>
</evidence>
<dbReference type="GO" id="GO:0004601">
    <property type="term" value="F:peroxidase activity"/>
    <property type="evidence" value="ECO:0007669"/>
    <property type="project" value="UniProtKB-KW"/>
</dbReference>
<dbReference type="EMBL" id="LWDV01000010">
    <property type="protein sequence ID" value="OCL25312.1"/>
    <property type="molecule type" value="Genomic_DNA"/>
</dbReference>
<protein>
    <submittedName>
        <fullName evidence="1">Iron-dependent peroxidase</fullName>
    </submittedName>
</protein>
<accession>A0A1C0A595</accession>
<keyword evidence="2" id="KW-1185">Reference proteome</keyword>
<dbReference type="Proteomes" id="UP000093514">
    <property type="component" value="Unassembled WGS sequence"/>
</dbReference>
<evidence type="ECO:0000313" key="1">
    <source>
        <dbReference type="EMBL" id="OCL25312.1"/>
    </source>
</evidence>
<sequence length="229" mass="27799">MNYIWDVIVAAQNNGVNLKDIVFKCAEIYSPYMELSNENINFKEIEQEVELNPYYRFFDIFKYLFDQDYEENQELKEVLFDILIHFLAWIDTYQGMDKVEYHKKFIYQELENAYFGQEIKDGLKYFNIEERNILIENIYKFYISGDHLNYLKDSIERIFKNSLLYTNKELSNEVLLYINRSKTKENLQKLKVIQHLFLPINFDIIVYWKDHFGIIGVKETMKIDQIAIY</sequence>
<keyword evidence="1" id="KW-0575">Peroxidase</keyword>
<name>A0A1C0A595_9FIRM</name>
<dbReference type="OrthoDB" id="1664281at2"/>
<proteinExistence type="predicted"/>
<dbReference type="AlphaFoldDB" id="A0A1C0A595"/>
<keyword evidence="1" id="KW-0560">Oxidoreductase</keyword>